<dbReference type="EMBL" id="CAKOFQ010007650">
    <property type="protein sequence ID" value="CAH2005636.1"/>
    <property type="molecule type" value="Genomic_DNA"/>
</dbReference>
<dbReference type="AlphaFoldDB" id="A0A9P0Q058"/>
<gene>
    <name evidence="1" type="ORF">ACAOBT_LOCUS28656</name>
</gene>
<keyword evidence="2" id="KW-1185">Reference proteome</keyword>
<comment type="caution">
    <text evidence="1">The sequence shown here is derived from an EMBL/GenBank/DDBJ whole genome shotgun (WGS) entry which is preliminary data.</text>
</comment>
<name>A0A9P0Q058_ACAOB</name>
<dbReference type="Proteomes" id="UP001152888">
    <property type="component" value="Unassembled WGS sequence"/>
</dbReference>
<evidence type="ECO:0000313" key="1">
    <source>
        <dbReference type="EMBL" id="CAH2005636.1"/>
    </source>
</evidence>
<evidence type="ECO:0000313" key="2">
    <source>
        <dbReference type="Proteomes" id="UP001152888"/>
    </source>
</evidence>
<organism evidence="1 2">
    <name type="scientific">Acanthoscelides obtectus</name>
    <name type="common">Bean weevil</name>
    <name type="synonym">Bruchus obtectus</name>
    <dbReference type="NCBI Taxonomy" id="200917"/>
    <lineage>
        <taxon>Eukaryota</taxon>
        <taxon>Metazoa</taxon>
        <taxon>Ecdysozoa</taxon>
        <taxon>Arthropoda</taxon>
        <taxon>Hexapoda</taxon>
        <taxon>Insecta</taxon>
        <taxon>Pterygota</taxon>
        <taxon>Neoptera</taxon>
        <taxon>Endopterygota</taxon>
        <taxon>Coleoptera</taxon>
        <taxon>Polyphaga</taxon>
        <taxon>Cucujiformia</taxon>
        <taxon>Chrysomeloidea</taxon>
        <taxon>Chrysomelidae</taxon>
        <taxon>Bruchinae</taxon>
        <taxon>Bruchini</taxon>
        <taxon>Acanthoscelides</taxon>
    </lineage>
</organism>
<reference evidence="1" key="1">
    <citation type="submission" date="2022-03" db="EMBL/GenBank/DDBJ databases">
        <authorList>
            <person name="Sayadi A."/>
        </authorList>
    </citation>
    <scope>NUCLEOTIDE SEQUENCE</scope>
</reference>
<accession>A0A9P0Q058</accession>
<sequence>MEVEIELHLAVNMDHIDSNRYLRELPKKTLLESTLNFAYQHSRATNFALACDSLSLPQAPSLLWAQCPQLKTTLRAKPSSSLS</sequence>
<proteinExistence type="predicted"/>
<protein>
    <submittedName>
        <fullName evidence="1">Uncharacterized protein</fullName>
    </submittedName>
</protein>